<dbReference type="PANTHER" id="PTHR23259">
    <property type="entry name" value="RIDDLE"/>
    <property type="match status" value="1"/>
</dbReference>
<keyword evidence="3" id="KW-0732">Signal</keyword>
<dbReference type="InterPro" id="IPR051368">
    <property type="entry name" value="SerProtInhib-TIL_Domain"/>
</dbReference>
<accession>L7LQ98</accession>
<dbReference type="SUPFAM" id="SSF57567">
    <property type="entry name" value="Serine protease inhibitors"/>
    <property type="match status" value="2"/>
</dbReference>
<dbReference type="CDD" id="cd19941">
    <property type="entry name" value="TIL"/>
    <property type="match status" value="3"/>
</dbReference>
<dbReference type="InterPro" id="IPR036084">
    <property type="entry name" value="Ser_inhib-like_sf"/>
</dbReference>
<protein>
    <submittedName>
        <fullName evidence="5">Putative bitil peptide</fullName>
    </submittedName>
</protein>
<organism evidence="5">
    <name type="scientific">Rhipicephalus pulchellus</name>
    <name type="common">Yellow backed tick</name>
    <name type="synonym">Dermacentor pulchellus</name>
    <dbReference type="NCBI Taxonomy" id="72859"/>
    <lineage>
        <taxon>Eukaryota</taxon>
        <taxon>Metazoa</taxon>
        <taxon>Ecdysozoa</taxon>
        <taxon>Arthropoda</taxon>
        <taxon>Chelicerata</taxon>
        <taxon>Arachnida</taxon>
        <taxon>Acari</taxon>
        <taxon>Parasitiformes</taxon>
        <taxon>Ixodida</taxon>
        <taxon>Ixodoidea</taxon>
        <taxon>Ixodidae</taxon>
        <taxon>Rhipicephalinae</taxon>
        <taxon>Rhipicephalus</taxon>
        <taxon>Rhipicephalus</taxon>
    </lineage>
</organism>
<dbReference type="EMBL" id="GACK01010928">
    <property type="protein sequence ID" value="JAA54106.1"/>
    <property type="molecule type" value="mRNA"/>
</dbReference>
<dbReference type="Pfam" id="PF01826">
    <property type="entry name" value="TIL"/>
    <property type="match status" value="1"/>
</dbReference>
<feature type="domain" description="TIL" evidence="4">
    <location>
        <begin position="85"/>
        <end position="140"/>
    </location>
</feature>
<evidence type="ECO:0000256" key="2">
    <source>
        <dbReference type="ARBA" id="ARBA00023157"/>
    </source>
</evidence>
<proteinExistence type="evidence at transcript level"/>
<evidence type="ECO:0000313" key="5">
    <source>
        <dbReference type="EMBL" id="JAA54106.1"/>
    </source>
</evidence>
<name>L7LQ98_RHIPC</name>
<keyword evidence="1" id="KW-0646">Protease inhibitor</keyword>
<feature type="signal peptide" evidence="3">
    <location>
        <begin position="1"/>
        <end position="18"/>
    </location>
</feature>
<dbReference type="Gene3D" id="2.10.25.10">
    <property type="entry name" value="Laminin"/>
    <property type="match status" value="3"/>
</dbReference>
<dbReference type="InterPro" id="IPR002919">
    <property type="entry name" value="TIL_dom"/>
</dbReference>
<dbReference type="PANTHER" id="PTHR23259:SF69">
    <property type="entry name" value="GEO11767P1-RELATED"/>
    <property type="match status" value="1"/>
</dbReference>
<evidence type="ECO:0000256" key="3">
    <source>
        <dbReference type="SAM" id="SignalP"/>
    </source>
</evidence>
<sequence length="908" mass="87093">MHCTTILVAATFCTFVSGQEYAGSAQCGCLEVPATSSRQKDKFCRPHLTIPSERHKHRNCVCRPGMLRNSWGECITKQECTSCKCFRDRDFNVCGRECPVVCNEPISRSCSKSCAFGCDCLPGFVRNSRMRGRCVKATKCALTCPPFSRFQFCRSTCAPKCGRHPLRTCVTRCQRGDCVCNEGYAEVEHNGETICVPQDQCSRYLQLAAPVTPGGNGSLGGGVMPGGSVFVPGTPPVSVRPGVVTGGAAGTPVPTPVPGINGNIGGRVSSGGSVSFPITPSIPVQPGVVTGGAVGTPVPTPVPGSASINGNLGGGVSSGGSASFPITPSIPVQPGVVTGSAAGPSMPGSVGTGSASPIPSVPTVGTGGVVTVVGGNQSGPFGTGSVLPVPGTNGAVSGGTYPQGGVNVRPSGPFGTGGVVPVPGTNGAVSGGTYPQGGVTVGPSGPFGTGGVVPVPGANGGVSGGAYPQGGAPARLPGSIDAHGRPSIGSNGFGSAGGGIFTGSTGRNGSTESGEDSGVAAAGIPIYQGGSPPVGAPAVTGTTISNGISSLGGVGSQPGHVPPKITILPPYVTKPAQVSGVGTGGSYYPTPGSPLLHQPGSSTPSIHSAGSAIGPSGMPTGLAPTPVQLTPGSVSVTSGAATPGTNVASSGTTVVPSGVSFPAGIPSVGVVPGGNGFISNQGNVPGISGTNMASISPSTVAGNVPSSAGVNAASGPLTVTVSPGAAGSGIVITNSSPSNTYPSGTATVVVPGSMSSAGGGSTTGISTGTNSATATPSYVTVSDGGTIHVGVIGGRGGLNTGPATSAGAAAPSNIFITGADSTGATFVPQSSGTVGAAGGGKFIIQSIGTPGGSIVNLSGVTTAPGSSGGVTATTPGISGSSLRGGFSAVPQVMAGMHASGGISNGRVE</sequence>
<evidence type="ECO:0000259" key="4">
    <source>
        <dbReference type="Pfam" id="PF01826"/>
    </source>
</evidence>
<keyword evidence="2" id="KW-1015">Disulfide bond</keyword>
<dbReference type="AlphaFoldDB" id="L7LQ98"/>
<feature type="chain" id="PRO_5003980409" evidence="3">
    <location>
        <begin position="19"/>
        <end position="908"/>
    </location>
</feature>
<dbReference type="GO" id="GO:0030414">
    <property type="term" value="F:peptidase inhibitor activity"/>
    <property type="evidence" value="ECO:0007669"/>
    <property type="project" value="UniProtKB-KW"/>
</dbReference>
<reference evidence="5" key="1">
    <citation type="submission" date="2012-11" db="EMBL/GenBank/DDBJ databases">
        <authorList>
            <person name="Lucero-Rivera Y.E."/>
            <person name="Tovar-Ramirez D."/>
        </authorList>
    </citation>
    <scope>NUCLEOTIDE SEQUENCE</scope>
    <source>
        <tissue evidence="5">Salivary gland</tissue>
    </source>
</reference>
<evidence type="ECO:0000256" key="1">
    <source>
        <dbReference type="ARBA" id="ARBA00022690"/>
    </source>
</evidence>
<reference evidence="5" key="2">
    <citation type="journal article" date="2015" name="J. Proteomics">
        <title>Sexual differences in the sialomes of the zebra tick, Rhipicephalus pulchellus.</title>
        <authorList>
            <person name="Tan A.W."/>
            <person name="Francischetti I.M."/>
            <person name="Slovak M."/>
            <person name="Kini R.M."/>
            <person name="Ribeiro J.M."/>
        </authorList>
    </citation>
    <scope>NUCLEOTIDE SEQUENCE</scope>
    <source>
        <tissue evidence="5">Salivary gland</tissue>
    </source>
</reference>